<keyword evidence="2" id="KW-0732">Signal</keyword>
<dbReference type="GO" id="GO:0005886">
    <property type="term" value="C:plasma membrane"/>
    <property type="evidence" value="ECO:0007669"/>
    <property type="project" value="UniProtKB-SubCell"/>
</dbReference>
<comment type="similarity">
    <text evidence="1 2">Belongs to the outer membrane factor (OMF) (TC 1.B.17) family.</text>
</comment>
<name>A0A0S4XRE0_9BACT</name>
<feature type="signal peptide" evidence="2">
    <location>
        <begin position="1"/>
        <end position="28"/>
    </location>
</feature>
<dbReference type="Gene3D" id="2.20.200.10">
    <property type="entry name" value="Outer membrane efflux proteins (OEP)"/>
    <property type="match status" value="1"/>
</dbReference>
<keyword evidence="2" id="KW-1134">Transmembrane beta strand</keyword>
<evidence type="ECO:0000256" key="1">
    <source>
        <dbReference type="ARBA" id="ARBA00007613"/>
    </source>
</evidence>
<dbReference type="AlphaFoldDB" id="A0A0S4XRE0"/>
<keyword evidence="2" id="KW-0812">Transmembrane</keyword>
<dbReference type="PROSITE" id="PS51257">
    <property type="entry name" value="PROKAR_LIPOPROTEIN"/>
    <property type="match status" value="1"/>
</dbReference>
<keyword evidence="2" id="KW-0472">Membrane</keyword>
<sequence length="443" mass="49391">MSKNIFKILKPTLTLITVIIFTGCTSMATPKPNIDVTNESKWWKSFKDETLNQLEEQALRDNNSLLAKLYAYEKAKLNVDLSQNALLPNFSASLNGDASRAIDKSDTTTKSFGSSLSISYKVDLFGKLKNAKNAKELEASATVQDYLSARLILSAELARQYYQIAYINESIALTKQNIQHQAKIFDMTKVRYTAGAISKLDLLSSEQSLIKLQTSLDSLEFQKQTAMTSLSILLGIEPNGIFKDLPTHLDTSKIPYIADIRAESLSYRPDMMANELRLKEALVGVDTAKSNFYPSFSLTSSLGTSSNELLNILHNPVGSIGLNILLPFINYNENAINYKISKADYEIAKANFRTSLFNAMKEINDALNANEVYVLKDKKLSRSFESSKEIQNLSSIRYKAGAISMIDFIQIAQNTINAQQSFVDNKYDMLTARIDLFEATGGK</sequence>
<dbReference type="PANTHER" id="PTHR30203:SF32">
    <property type="entry name" value="CATION EFFLUX SYSTEM PROTEIN CUSC"/>
    <property type="match status" value="1"/>
</dbReference>
<dbReference type="InterPro" id="IPR003423">
    <property type="entry name" value="OMP_efflux"/>
</dbReference>
<dbReference type="EMBL" id="FAXN01000084">
    <property type="protein sequence ID" value="CUV66374.1"/>
    <property type="molecule type" value="Genomic_DNA"/>
</dbReference>
<dbReference type="Gene3D" id="1.20.1600.10">
    <property type="entry name" value="Outer membrane efflux proteins (OEP)"/>
    <property type="match status" value="1"/>
</dbReference>
<feature type="chain" id="PRO_5006520421" evidence="2">
    <location>
        <begin position="29"/>
        <end position="443"/>
    </location>
</feature>
<evidence type="ECO:0000313" key="3">
    <source>
        <dbReference type="EMBL" id="CUV66374.1"/>
    </source>
</evidence>
<dbReference type="SUPFAM" id="SSF56954">
    <property type="entry name" value="Outer membrane efflux proteins (OEP)"/>
    <property type="match status" value="1"/>
</dbReference>
<evidence type="ECO:0000256" key="2">
    <source>
        <dbReference type="RuleBase" id="RU362097"/>
    </source>
</evidence>
<keyword evidence="2" id="KW-0449">Lipoprotein</keyword>
<comment type="subcellular location">
    <subcellularLocation>
        <location evidence="2">Cell membrane</location>
        <topology evidence="2">Lipid-anchor</topology>
    </subcellularLocation>
</comment>
<proteinExistence type="inferred from homology"/>
<dbReference type="PANTHER" id="PTHR30203">
    <property type="entry name" value="OUTER MEMBRANE CATION EFFLUX PROTEIN"/>
    <property type="match status" value="1"/>
</dbReference>
<organism evidence="3">
    <name type="scientific">Sulfurovum sp. enrichment culture clone C5</name>
    <dbReference type="NCBI Taxonomy" id="497650"/>
    <lineage>
        <taxon>Bacteria</taxon>
        <taxon>Pseudomonadati</taxon>
        <taxon>Campylobacterota</taxon>
        <taxon>Epsilonproteobacteria</taxon>
        <taxon>Campylobacterales</taxon>
        <taxon>Sulfurovaceae</taxon>
        <taxon>Sulfurovum</taxon>
        <taxon>environmental samples</taxon>
    </lineage>
</organism>
<accession>A0A0S4XRE0</accession>
<dbReference type="InterPro" id="IPR010131">
    <property type="entry name" value="MdtP/NodT-like"/>
</dbReference>
<keyword evidence="2" id="KW-0564">Palmitate</keyword>
<dbReference type="Pfam" id="PF02321">
    <property type="entry name" value="OEP"/>
    <property type="match status" value="2"/>
</dbReference>
<protein>
    <submittedName>
        <fullName evidence="3">Putative Outer membrane efflux protein</fullName>
    </submittedName>
</protein>
<gene>
    <name evidence="3" type="ORF">BN3087_80023</name>
</gene>
<dbReference type="GO" id="GO:0015562">
    <property type="term" value="F:efflux transmembrane transporter activity"/>
    <property type="evidence" value="ECO:0007669"/>
    <property type="project" value="InterPro"/>
</dbReference>
<dbReference type="NCBIfam" id="TIGR01845">
    <property type="entry name" value="outer_NodT"/>
    <property type="match status" value="1"/>
</dbReference>
<reference evidence="3" key="1">
    <citation type="submission" date="2015-11" db="EMBL/GenBank/DDBJ databases">
        <authorList>
            <person name="Zhang Y."/>
            <person name="Guo Z."/>
        </authorList>
    </citation>
    <scope>NUCLEOTIDE SEQUENCE</scope>
    <source>
        <strain evidence="3">BN30871</strain>
    </source>
</reference>